<dbReference type="Pfam" id="PF00753">
    <property type="entry name" value="Lactamase_B"/>
    <property type="match status" value="1"/>
</dbReference>
<evidence type="ECO:0000259" key="1">
    <source>
        <dbReference type="SMART" id="SM00849"/>
    </source>
</evidence>
<dbReference type="Gene3D" id="3.60.15.10">
    <property type="entry name" value="Ribonuclease Z/Hydroxyacylglutathione hydrolase-like"/>
    <property type="match status" value="1"/>
</dbReference>
<name>A0A178KMK8_9GAMM</name>
<dbReference type="RefSeq" id="WP_068327743.1">
    <property type="nucleotide sequence ID" value="NZ_LVHF01000012.1"/>
</dbReference>
<dbReference type="SUPFAM" id="SSF56281">
    <property type="entry name" value="Metallo-hydrolase/oxidoreductase"/>
    <property type="match status" value="1"/>
</dbReference>
<dbReference type="PANTHER" id="PTHR13754">
    <property type="entry name" value="METALLO-BETA-LACTAMASE SUPERFAMILY PROTEIN"/>
    <property type="match status" value="1"/>
</dbReference>
<keyword evidence="2" id="KW-0378">Hydrolase</keyword>
<dbReference type="Proteomes" id="UP000078503">
    <property type="component" value="Unassembled WGS sequence"/>
</dbReference>
<keyword evidence="3" id="KW-1185">Reference proteome</keyword>
<dbReference type="SMART" id="SM00849">
    <property type="entry name" value="Lactamase_B"/>
    <property type="match status" value="1"/>
</dbReference>
<dbReference type="STRING" id="858640.A3K86_03485"/>
<dbReference type="InterPro" id="IPR001279">
    <property type="entry name" value="Metallo-B-lactamas"/>
</dbReference>
<dbReference type="GO" id="GO:0016787">
    <property type="term" value="F:hydrolase activity"/>
    <property type="evidence" value="ECO:0007669"/>
    <property type="project" value="UniProtKB-KW"/>
</dbReference>
<dbReference type="InterPro" id="IPR036866">
    <property type="entry name" value="RibonucZ/Hydroxyglut_hydro"/>
</dbReference>
<proteinExistence type="predicted"/>
<comment type="caution">
    <text evidence="2">The sequence shown here is derived from an EMBL/GenBank/DDBJ whole genome shotgun (WGS) entry which is preliminary data.</text>
</comment>
<sequence>MELKVLVDNNTIIDRYYLGEPGVSYLITDGDTKVLFDVGYSDIFIQNAKKMGETLLDVDHVVISHGHNDHTGGLFPLAKLFAEARAEGEASQNAELSQVREPTLIAHPDAFAYKAFEGEEIGSVLDGKKVSKYFATQLSTEPVWLTDRLVFLGEIERSNDFENLDPIGQCECGDEMHDDFVKDDSALAYKSAQGLVIITGCSHAGICNIIEHAKKVCGDDRIVDVIGGFHLLAPSEVQAQGTLDYFKHQAITQIHPCHCTSLEYKIKLANNSDVKDVGVGLNLHFA</sequence>
<reference evidence="2 3" key="1">
    <citation type="submission" date="2016-03" db="EMBL/GenBank/DDBJ databases">
        <title>Photobacterium proteolyticum sp. nov. a protease producing bacterium isolated from ocean sediments of Laizhou Bay.</title>
        <authorList>
            <person name="Li Y."/>
        </authorList>
    </citation>
    <scope>NUCLEOTIDE SEQUENCE [LARGE SCALE GENOMIC DNA]</scope>
    <source>
        <strain evidence="2 3">R-40508</strain>
    </source>
</reference>
<dbReference type="CDD" id="cd07713">
    <property type="entry name" value="DHPS-like_MBL-fold"/>
    <property type="match status" value="1"/>
</dbReference>
<gene>
    <name evidence="2" type="ORF">A3K86_03485</name>
</gene>
<dbReference type="OrthoDB" id="9803916at2"/>
<accession>A0A178KMK8</accession>
<evidence type="ECO:0000313" key="2">
    <source>
        <dbReference type="EMBL" id="OAN17994.1"/>
    </source>
</evidence>
<evidence type="ECO:0000313" key="3">
    <source>
        <dbReference type="Proteomes" id="UP000078503"/>
    </source>
</evidence>
<dbReference type="InterPro" id="IPR041712">
    <property type="entry name" value="DHPS-like_MBL-fold"/>
</dbReference>
<dbReference type="InterPro" id="IPR052926">
    <property type="entry name" value="Metallo-beta-lactamase_dom"/>
</dbReference>
<feature type="domain" description="Metallo-beta-lactamase" evidence="1">
    <location>
        <begin position="21"/>
        <end position="203"/>
    </location>
</feature>
<protein>
    <submittedName>
        <fullName evidence="2">MBL fold metallo-hydrolase</fullName>
    </submittedName>
</protein>
<dbReference type="GO" id="GO:0016740">
    <property type="term" value="F:transferase activity"/>
    <property type="evidence" value="ECO:0007669"/>
    <property type="project" value="TreeGrafter"/>
</dbReference>
<dbReference type="EMBL" id="LVHF01000012">
    <property type="protein sequence ID" value="OAN17994.1"/>
    <property type="molecule type" value="Genomic_DNA"/>
</dbReference>
<organism evidence="2 3">
    <name type="scientific">Photobacterium jeanii</name>
    <dbReference type="NCBI Taxonomy" id="858640"/>
    <lineage>
        <taxon>Bacteria</taxon>
        <taxon>Pseudomonadati</taxon>
        <taxon>Pseudomonadota</taxon>
        <taxon>Gammaproteobacteria</taxon>
        <taxon>Vibrionales</taxon>
        <taxon>Vibrionaceae</taxon>
        <taxon>Photobacterium</taxon>
    </lineage>
</organism>
<dbReference type="AlphaFoldDB" id="A0A178KMK8"/>
<dbReference type="PANTHER" id="PTHR13754:SF18">
    <property type="entry name" value="7,8-DIHYDROPTERIN-6-METHYL-4-(BETA-D-RIBOFURANOSYL)-AMINOBENZENE-5'-PHOSPHATE SYNTHASE"/>
    <property type="match status" value="1"/>
</dbReference>